<protein>
    <submittedName>
        <fullName evidence="1">Uncharacterized protein</fullName>
    </submittedName>
</protein>
<evidence type="ECO:0000313" key="1">
    <source>
        <dbReference type="EMBL" id="CAB4160449.1"/>
    </source>
</evidence>
<gene>
    <name evidence="1" type="ORF">UFOVP723_188</name>
</gene>
<proteinExistence type="predicted"/>
<name>A0A6J5NM21_9CAUD</name>
<accession>A0A6J5NM21</accession>
<sequence>MKSKLQLVRDLLYERDEKKQTVFGEQPAPLSIDEKRALADGLSRFSELAETLRARGERLKESVEQISKMVEVADRMISESENDIVDKVDASRRSKYVKASLTELQKSANEVMIHERRMEAACEDIREGLSKYYDVR</sequence>
<reference evidence="1" key="1">
    <citation type="submission" date="2020-04" db="EMBL/GenBank/DDBJ databases">
        <authorList>
            <person name="Chiriac C."/>
            <person name="Salcher M."/>
            <person name="Ghai R."/>
            <person name="Kavagutti S V."/>
        </authorList>
    </citation>
    <scope>NUCLEOTIDE SEQUENCE</scope>
</reference>
<dbReference type="EMBL" id="LR796697">
    <property type="protein sequence ID" value="CAB4160449.1"/>
    <property type="molecule type" value="Genomic_DNA"/>
</dbReference>
<organism evidence="1">
    <name type="scientific">uncultured Caudovirales phage</name>
    <dbReference type="NCBI Taxonomy" id="2100421"/>
    <lineage>
        <taxon>Viruses</taxon>
        <taxon>Duplodnaviria</taxon>
        <taxon>Heunggongvirae</taxon>
        <taxon>Uroviricota</taxon>
        <taxon>Caudoviricetes</taxon>
        <taxon>Peduoviridae</taxon>
        <taxon>Maltschvirus</taxon>
        <taxon>Maltschvirus maltsch</taxon>
    </lineage>
</organism>